<gene>
    <name evidence="1" type="ORF">OCTVUL_1B021150</name>
</gene>
<proteinExistence type="predicted"/>
<accession>A0AA36EXG8</accession>
<sequence>MPMKVEVIVIDKVMDDIDIVVRMDVICWQGGVADGKIGVEFGGESQCALCCECETEEEGCRVDELNSVERNTADKFEDEGFRIESDVKEVEEHNTYCGLVTLPALFSSDSKRPGMNSACCSSSSN</sequence>
<protein>
    <submittedName>
        <fullName evidence="1">Uncharacterized protein</fullName>
    </submittedName>
</protein>
<reference evidence="1" key="1">
    <citation type="submission" date="2023-08" db="EMBL/GenBank/DDBJ databases">
        <authorList>
            <person name="Alioto T."/>
            <person name="Alioto T."/>
            <person name="Gomez Garrido J."/>
        </authorList>
    </citation>
    <scope>NUCLEOTIDE SEQUENCE</scope>
</reference>
<keyword evidence="2" id="KW-1185">Reference proteome</keyword>
<name>A0AA36EXG8_OCTVU</name>
<dbReference type="AlphaFoldDB" id="A0AA36EXG8"/>
<evidence type="ECO:0000313" key="2">
    <source>
        <dbReference type="Proteomes" id="UP001162480"/>
    </source>
</evidence>
<evidence type="ECO:0000313" key="1">
    <source>
        <dbReference type="EMBL" id="CAI9717921.1"/>
    </source>
</evidence>
<dbReference type="EMBL" id="OX597815">
    <property type="protein sequence ID" value="CAI9717921.1"/>
    <property type="molecule type" value="Genomic_DNA"/>
</dbReference>
<dbReference type="Proteomes" id="UP001162480">
    <property type="component" value="Chromosome 2"/>
</dbReference>
<organism evidence="1 2">
    <name type="scientific">Octopus vulgaris</name>
    <name type="common">Common octopus</name>
    <dbReference type="NCBI Taxonomy" id="6645"/>
    <lineage>
        <taxon>Eukaryota</taxon>
        <taxon>Metazoa</taxon>
        <taxon>Spiralia</taxon>
        <taxon>Lophotrochozoa</taxon>
        <taxon>Mollusca</taxon>
        <taxon>Cephalopoda</taxon>
        <taxon>Coleoidea</taxon>
        <taxon>Octopodiformes</taxon>
        <taxon>Octopoda</taxon>
        <taxon>Incirrata</taxon>
        <taxon>Octopodidae</taxon>
        <taxon>Octopus</taxon>
    </lineage>
</organism>